<dbReference type="Pfam" id="PF17200">
    <property type="entry name" value="sCache_2"/>
    <property type="match status" value="1"/>
</dbReference>
<proteinExistence type="predicted"/>
<protein>
    <submittedName>
        <fullName evidence="10">Methyl-accepting chemotaxis protein</fullName>
    </submittedName>
</protein>
<dbReference type="EMBL" id="JAQQLF010000002">
    <property type="protein sequence ID" value="MDC7716000.1"/>
    <property type="molecule type" value="Genomic_DNA"/>
</dbReference>
<reference evidence="10 11" key="1">
    <citation type="submission" date="2023-01" db="EMBL/GenBank/DDBJ databases">
        <title>Novel species of the genus Vogesella isolated from rivers.</title>
        <authorList>
            <person name="Lu H."/>
        </authorList>
    </citation>
    <scope>NUCLEOTIDE SEQUENCE [LARGE SCALE GENOMIC DNA]</scope>
    <source>
        <strain evidence="10 11">DC21W</strain>
    </source>
</reference>
<dbReference type="PANTHER" id="PTHR32089">
    <property type="entry name" value="METHYL-ACCEPTING CHEMOTAXIS PROTEIN MCPB"/>
    <property type="match status" value="1"/>
</dbReference>
<evidence type="ECO:0000313" key="10">
    <source>
        <dbReference type="EMBL" id="MDC7716000.1"/>
    </source>
</evidence>
<keyword evidence="4 8" id="KW-1133">Transmembrane helix</keyword>
<dbReference type="SUPFAM" id="SSF58104">
    <property type="entry name" value="Methyl-accepting chemotaxis protein (MCP) signaling domain"/>
    <property type="match status" value="1"/>
</dbReference>
<dbReference type="Pfam" id="PF00015">
    <property type="entry name" value="MCPsignal"/>
    <property type="match status" value="1"/>
</dbReference>
<accession>A0ABT5IUQ1</accession>
<evidence type="ECO:0000256" key="5">
    <source>
        <dbReference type="ARBA" id="ARBA00023136"/>
    </source>
</evidence>
<dbReference type="InterPro" id="IPR004089">
    <property type="entry name" value="MCPsignal_dom"/>
</dbReference>
<evidence type="ECO:0000256" key="4">
    <source>
        <dbReference type="ARBA" id="ARBA00022989"/>
    </source>
</evidence>
<dbReference type="PROSITE" id="PS50111">
    <property type="entry name" value="CHEMOTAXIS_TRANSDUC_2"/>
    <property type="match status" value="1"/>
</dbReference>
<keyword evidence="5 8" id="KW-0472">Membrane</keyword>
<evidence type="ECO:0000256" key="6">
    <source>
        <dbReference type="ARBA" id="ARBA00023224"/>
    </source>
</evidence>
<evidence type="ECO:0000259" key="9">
    <source>
        <dbReference type="PROSITE" id="PS50111"/>
    </source>
</evidence>
<sequence length="540" mass="57913">MKVKHKAWWVSLLILVSMLAIALAGTYTMRQMSDQDNRARIKQLMSSTHSAILQLERMAASGKLSDAQAKDIATQVLRENKYSSSEYVYVADEKLDFVATPLDPQLHGTSFNDFKDAEGQSVGAILSAALQRSGGELTQYWWTARREGEVVKLLSVAQRTPRWHWVVGTGISFAEVDQRFWHTARWQVLVCLLLVAGIATVILLSVRGLLAKLGGEPDEVQALVQKVSAGDLRGAEDLAGTVPAQSIFGAVLAMRTALRELLGNMSQSVMTLNQSSHAIVDQASGSRVLVAQQTEATVRISQATDQFSQQVAGAAGQALAARQQSDDAIDSALSGQQVIAGAVGRLNDIGTLVMATQRSIDELASRLGSISAVIGVIRDVADQTNLLALNAAIEAARAGEQGRGFAVVADEVRKLAERTSQATGEITQTIGSIQVNSQQAKQRMDEMVEQLHGGIAQAQDGGQAVAVIRESTESVCVSMQKVVLVLQQQADASRAIREDLSAVASISSSTREASEQTVRLAESIRQAADLLSLLSARFQL</sequence>
<dbReference type="SMART" id="SM00283">
    <property type="entry name" value="MA"/>
    <property type="match status" value="1"/>
</dbReference>
<organism evidence="10 11">
    <name type="scientific">Vogesella aquatica</name>
    <dbReference type="NCBI Taxonomy" id="2984206"/>
    <lineage>
        <taxon>Bacteria</taxon>
        <taxon>Pseudomonadati</taxon>
        <taxon>Pseudomonadota</taxon>
        <taxon>Betaproteobacteria</taxon>
        <taxon>Neisseriales</taxon>
        <taxon>Chromobacteriaceae</taxon>
        <taxon>Vogesella</taxon>
    </lineage>
</organism>
<keyword evidence="6 7" id="KW-0807">Transducer</keyword>
<evidence type="ECO:0000256" key="7">
    <source>
        <dbReference type="PROSITE-ProRule" id="PRU00284"/>
    </source>
</evidence>
<keyword evidence="3 8" id="KW-0812">Transmembrane</keyword>
<evidence type="ECO:0000256" key="8">
    <source>
        <dbReference type="SAM" id="Phobius"/>
    </source>
</evidence>
<dbReference type="Proteomes" id="UP001219956">
    <property type="component" value="Unassembled WGS sequence"/>
</dbReference>
<dbReference type="InterPro" id="IPR033480">
    <property type="entry name" value="sCache_2"/>
</dbReference>
<evidence type="ECO:0000256" key="2">
    <source>
        <dbReference type="ARBA" id="ARBA00022475"/>
    </source>
</evidence>
<dbReference type="RefSeq" id="WP_272750450.1">
    <property type="nucleotide sequence ID" value="NZ_JAQQLF010000002.1"/>
</dbReference>
<comment type="caution">
    <text evidence="10">The sequence shown here is derived from an EMBL/GenBank/DDBJ whole genome shotgun (WGS) entry which is preliminary data.</text>
</comment>
<evidence type="ECO:0000256" key="3">
    <source>
        <dbReference type="ARBA" id="ARBA00022692"/>
    </source>
</evidence>
<name>A0ABT5IUQ1_9NEIS</name>
<dbReference type="Gene3D" id="3.30.450.20">
    <property type="entry name" value="PAS domain"/>
    <property type="match status" value="1"/>
</dbReference>
<keyword evidence="2" id="KW-1003">Cell membrane</keyword>
<dbReference type="Gene3D" id="1.10.287.950">
    <property type="entry name" value="Methyl-accepting chemotaxis protein"/>
    <property type="match status" value="1"/>
</dbReference>
<evidence type="ECO:0000256" key="1">
    <source>
        <dbReference type="ARBA" id="ARBA00004651"/>
    </source>
</evidence>
<feature type="transmembrane region" description="Helical" evidence="8">
    <location>
        <begin position="186"/>
        <end position="206"/>
    </location>
</feature>
<gene>
    <name evidence="10" type="ORF">PQU95_02025</name>
</gene>
<dbReference type="SMART" id="SM01049">
    <property type="entry name" value="Cache_2"/>
    <property type="match status" value="1"/>
</dbReference>
<feature type="domain" description="Methyl-accepting transducer" evidence="9">
    <location>
        <begin position="268"/>
        <end position="504"/>
    </location>
</feature>
<keyword evidence="11" id="KW-1185">Reference proteome</keyword>
<evidence type="ECO:0000313" key="11">
    <source>
        <dbReference type="Proteomes" id="UP001219956"/>
    </source>
</evidence>
<dbReference type="PANTHER" id="PTHR32089:SF119">
    <property type="entry name" value="METHYL-ACCEPTING CHEMOTAXIS PROTEIN CTPL"/>
    <property type="match status" value="1"/>
</dbReference>
<comment type="subcellular location">
    <subcellularLocation>
        <location evidence="1">Cell membrane</location>
        <topology evidence="1">Multi-pass membrane protein</topology>
    </subcellularLocation>
</comment>